<dbReference type="SUPFAM" id="SSF50630">
    <property type="entry name" value="Acid proteases"/>
    <property type="match status" value="1"/>
</dbReference>
<organism evidence="8 9">
    <name type="scientific">Panagrolaimus superbus</name>
    <dbReference type="NCBI Taxonomy" id="310955"/>
    <lineage>
        <taxon>Eukaryota</taxon>
        <taxon>Metazoa</taxon>
        <taxon>Ecdysozoa</taxon>
        <taxon>Nematoda</taxon>
        <taxon>Chromadorea</taxon>
        <taxon>Rhabditida</taxon>
        <taxon>Tylenchina</taxon>
        <taxon>Panagrolaimomorpha</taxon>
        <taxon>Panagrolaimoidea</taxon>
        <taxon>Panagrolaimidae</taxon>
        <taxon>Panagrolaimus</taxon>
    </lineage>
</organism>
<dbReference type="GO" id="GO:0004190">
    <property type="term" value="F:aspartic-type endopeptidase activity"/>
    <property type="evidence" value="ECO:0007669"/>
    <property type="project" value="InterPro"/>
</dbReference>
<evidence type="ECO:0000256" key="3">
    <source>
        <dbReference type="ARBA" id="ARBA00022722"/>
    </source>
</evidence>
<evidence type="ECO:0000256" key="6">
    <source>
        <dbReference type="SAM" id="MobiDB-lite"/>
    </source>
</evidence>
<dbReference type="InterPro" id="IPR050951">
    <property type="entry name" value="Retrovirus_Pol_polyprotein"/>
</dbReference>
<dbReference type="GO" id="GO:0006508">
    <property type="term" value="P:proteolysis"/>
    <property type="evidence" value="ECO:0007669"/>
    <property type="project" value="InterPro"/>
</dbReference>
<keyword evidence="4" id="KW-0255">Endonuclease</keyword>
<feature type="region of interest" description="Disordered" evidence="6">
    <location>
        <begin position="365"/>
        <end position="384"/>
    </location>
</feature>
<dbReference type="AlphaFoldDB" id="A0A914Z206"/>
<dbReference type="GO" id="GO:0004519">
    <property type="term" value="F:endonuclease activity"/>
    <property type="evidence" value="ECO:0007669"/>
    <property type="project" value="UniProtKB-KW"/>
</dbReference>
<sequence length="410" mass="45160">MVRLYDRAESVFAKRYAAFNMDWKGPENESPAAYAARVREQVGAMDVANFDGVAAETMYCASCGGNHYRKDCKFKDAVCRFCSNIGHIEAVCRKKAASKPQSSNGNSANQCSKPRVSVNSTYIQKVSQPVPFAADKRHMVEIGINDVTITAQLDNGADVTIMSDHDYQRIGCPTLTGKAITALMANGYQLKIRGSFRAMVTLKGHAAHVKIHVADIPTTLLGINFFESFRITLAFATSGHSVLHQFESNSNLFKEVPANHRDSLKKGKKHFSPCFTCGDKHRRSSCKLCNAQCHFCQKIGHIEKVCRKKHNNRRSFFDCSDSDAALQSSEPSRRPNVKTLRFAEPATGYSNGDLCINTVRVSDPPHAARASSSEVGHHSHRTPTRTISLATNPTVASVAVDPYPANTYHE</sequence>
<dbReference type="Proteomes" id="UP000887577">
    <property type="component" value="Unplaced"/>
</dbReference>
<protein>
    <submittedName>
        <fullName evidence="9">Peptidase A2 domain-containing protein</fullName>
    </submittedName>
</protein>
<dbReference type="PROSITE" id="PS50175">
    <property type="entry name" value="ASP_PROT_RETROV"/>
    <property type="match status" value="1"/>
</dbReference>
<evidence type="ECO:0000256" key="1">
    <source>
        <dbReference type="ARBA" id="ARBA00022679"/>
    </source>
</evidence>
<dbReference type="SMART" id="SM00343">
    <property type="entry name" value="ZnF_C2HC"/>
    <property type="match status" value="3"/>
</dbReference>
<evidence type="ECO:0000256" key="2">
    <source>
        <dbReference type="ARBA" id="ARBA00022695"/>
    </source>
</evidence>
<reference evidence="9" key="1">
    <citation type="submission" date="2022-11" db="UniProtKB">
        <authorList>
            <consortium name="WormBaseParasite"/>
        </authorList>
    </citation>
    <scope>IDENTIFICATION</scope>
</reference>
<dbReference type="InterPro" id="IPR001878">
    <property type="entry name" value="Znf_CCHC"/>
</dbReference>
<proteinExistence type="predicted"/>
<name>A0A914Z206_9BILA</name>
<evidence type="ECO:0000313" key="9">
    <source>
        <dbReference type="WBParaSite" id="PSU_v2.g5931.t1"/>
    </source>
</evidence>
<dbReference type="InterPro" id="IPR021109">
    <property type="entry name" value="Peptidase_aspartic_dom_sf"/>
</dbReference>
<dbReference type="GO" id="GO:0008270">
    <property type="term" value="F:zinc ion binding"/>
    <property type="evidence" value="ECO:0007669"/>
    <property type="project" value="InterPro"/>
</dbReference>
<keyword evidence="8" id="KW-1185">Reference proteome</keyword>
<dbReference type="Gene3D" id="2.40.70.10">
    <property type="entry name" value="Acid Proteases"/>
    <property type="match status" value="1"/>
</dbReference>
<dbReference type="Pfam" id="PF13975">
    <property type="entry name" value="gag-asp_proteas"/>
    <property type="match status" value="1"/>
</dbReference>
<dbReference type="GO" id="GO:0016779">
    <property type="term" value="F:nucleotidyltransferase activity"/>
    <property type="evidence" value="ECO:0007669"/>
    <property type="project" value="UniProtKB-KW"/>
</dbReference>
<keyword evidence="3" id="KW-0540">Nuclease</keyword>
<accession>A0A914Z206</accession>
<keyword evidence="5" id="KW-0378">Hydrolase</keyword>
<evidence type="ECO:0000256" key="5">
    <source>
        <dbReference type="ARBA" id="ARBA00022801"/>
    </source>
</evidence>
<evidence type="ECO:0000259" key="7">
    <source>
        <dbReference type="PROSITE" id="PS50175"/>
    </source>
</evidence>
<dbReference type="GO" id="GO:0003676">
    <property type="term" value="F:nucleic acid binding"/>
    <property type="evidence" value="ECO:0007669"/>
    <property type="project" value="InterPro"/>
</dbReference>
<feature type="domain" description="Peptidase A2" evidence="7">
    <location>
        <begin position="149"/>
        <end position="225"/>
    </location>
</feature>
<keyword evidence="1" id="KW-0808">Transferase</keyword>
<dbReference type="PANTHER" id="PTHR37984:SF5">
    <property type="entry name" value="PROTEIN NYNRIN-LIKE"/>
    <property type="match status" value="1"/>
</dbReference>
<dbReference type="PANTHER" id="PTHR37984">
    <property type="entry name" value="PROTEIN CBG26694"/>
    <property type="match status" value="1"/>
</dbReference>
<dbReference type="WBParaSite" id="PSU_v2.g5931.t1">
    <property type="protein sequence ID" value="PSU_v2.g5931.t1"/>
    <property type="gene ID" value="PSU_v2.g5931"/>
</dbReference>
<dbReference type="InterPro" id="IPR001995">
    <property type="entry name" value="Peptidase_A2_cat"/>
</dbReference>
<evidence type="ECO:0000256" key="4">
    <source>
        <dbReference type="ARBA" id="ARBA00022759"/>
    </source>
</evidence>
<evidence type="ECO:0000313" key="8">
    <source>
        <dbReference type="Proteomes" id="UP000887577"/>
    </source>
</evidence>
<keyword evidence="2" id="KW-0548">Nucleotidyltransferase</keyword>